<gene>
    <name evidence="3" type="primary">lip</name>
    <name evidence="3" type="ORF">GP2_033_00530</name>
</gene>
<feature type="chain" id="PRO_5046218789" evidence="1">
    <location>
        <begin position="33"/>
        <end position="286"/>
    </location>
</feature>
<organism evidence="3 4">
    <name type="scientific">Gordonia paraffinivorans NBRC 108238</name>
    <dbReference type="NCBI Taxonomy" id="1223543"/>
    <lineage>
        <taxon>Bacteria</taxon>
        <taxon>Bacillati</taxon>
        <taxon>Actinomycetota</taxon>
        <taxon>Actinomycetes</taxon>
        <taxon>Mycobacteriales</taxon>
        <taxon>Gordoniaceae</taxon>
        <taxon>Gordonia</taxon>
    </lineage>
</organism>
<feature type="domain" description="AB hydrolase-1" evidence="2">
    <location>
        <begin position="73"/>
        <end position="184"/>
    </location>
</feature>
<comment type="caution">
    <text evidence="3">The sequence shown here is derived from an EMBL/GenBank/DDBJ whole genome shotgun (WGS) entry which is preliminary data.</text>
</comment>
<name>A0ABQ0IP36_9ACTN</name>
<sequence>MSAMHLIRSGLVAAASAIAAACLSLAPGAAHAAPFPVTTDVNKAIAEHYLGPATESPAGSNRWDCRDAQGRDPVILLHATAMNQSANWAYLAPTLANAGYCVFSTTYGQASWSGNTGGMGNKERAAEHVAAFLDRVLAATGASKVDLIGHSQGGAIAQLLTQLPGRADHVDTIVSLSATHQETSRVGSITDRLPVRAPGEADWGPRHPSIRYVNFATRFDRISTPYQVTLMTPGPNVENTLIQDVCPASRIGHVGMAYSPTVAALVRNALDPEHPVPVVCGSDYPL</sequence>
<dbReference type="InterPro" id="IPR029058">
    <property type="entry name" value="AB_hydrolase_fold"/>
</dbReference>
<reference evidence="3 4" key="1">
    <citation type="submission" date="2013-02" db="EMBL/GenBank/DDBJ databases">
        <title>Whole genome shotgun sequence of Gordonia paraffinivorans NBRC 108238.</title>
        <authorList>
            <person name="Isaki-Nakamura S."/>
            <person name="Hosoyama A."/>
            <person name="Tsuchikane K."/>
            <person name="Ando Y."/>
            <person name="Baba S."/>
            <person name="Ohji S."/>
            <person name="Hamada M."/>
            <person name="Tamura T."/>
            <person name="Yamazoe A."/>
            <person name="Yamazaki S."/>
            <person name="Fujita N."/>
        </authorList>
    </citation>
    <scope>NUCLEOTIDE SEQUENCE [LARGE SCALE GENOMIC DNA]</scope>
    <source>
        <strain evidence="3 4">NBRC 108238</strain>
    </source>
</reference>
<dbReference type="Gene3D" id="3.40.50.1820">
    <property type="entry name" value="alpha/beta hydrolase"/>
    <property type="match status" value="1"/>
</dbReference>
<dbReference type="SUPFAM" id="SSF53474">
    <property type="entry name" value="alpha/beta-Hydrolases"/>
    <property type="match status" value="1"/>
</dbReference>
<accession>A0ABQ0IP36</accession>
<dbReference type="InterPro" id="IPR000073">
    <property type="entry name" value="AB_hydrolase_1"/>
</dbReference>
<protein>
    <submittedName>
        <fullName evidence="3">Triacylglycerol lipase</fullName>
    </submittedName>
</protein>
<dbReference type="EMBL" id="BAOQ01000033">
    <property type="protein sequence ID" value="GAC85319.1"/>
    <property type="molecule type" value="Genomic_DNA"/>
</dbReference>
<dbReference type="RefSeq" id="WP_006901541.1">
    <property type="nucleotide sequence ID" value="NZ_BAOQ01000033.1"/>
</dbReference>
<keyword evidence="4" id="KW-1185">Reference proteome</keyword>
<dbReference type="Pfam" id="PF00561">
    <property type="entry name" value="Abhydrolase_1"/>
    <property type="match status" value="1"/>
</dbReference>
<evidence type="ECO:0000256" key="1">
    <source>
        <dbReference type="SAM" id="SignalP"/>
    </source>
</evidence>
<keyword evidence="1" id="KW-0732">Signal</keyword>
<dbReference type="InterPro" id="IPR002918">
    <property type="entry name" value="Lipase_EstA/Esterase_EstB"/>
</dbReference>
<dbReference type="PANTHER" id="PTHR32015:SF1">
    <property type="entry name" value="LIPASE"/>
    <property type="match status" value="1"/>
</dbReference>
<proteinExistence type="predicted"/>
<dbReference type="PANTHER" id="PTHR32015">
    <property type="entry name" value="FASTING INDUCED LIPASE"/>
    <property type="match status" value="1"/>
</dbReference>
<evidence type="ECO:0000313" key="3">
    <source>
        <dbReference type="EMBL" id="GAC85319.1"/>
    </source>
</evidence>
<evidence type="ECO:0000259" key="2">
    <source>
        <dbReference type="Pfam" id="PF00561"/>
    </source>
</evidence>
<evidence type="ECO:0000313" key="4">
    <source>
        <dbReference type="Proteomes" id="UP000035021"/>
    </source>
</evidence>
<feature type="signal peptide" evidence="1">
    <location>
        <begin position="1"/>
        <end position="32"/>
    </location>
</feature>
<dbReference type="Proteomes" id="UP000035021">
    <property type="component" value="Unassembled WGS sequence"/>
</dbReference>